<name>A0A3N0EPL7_SINP1</name>
<comment type="caution">
    <text evidence="1">The sequence shown here is derived from an EMBL/GenBank/DDBJ whole genome shotgun (WGS) entry which is preliminary data.</text>
</comment>
<dbReference type="RefSeq" id="WP_123215272.1">
    <property type="nucleotide sequence ID" value="NZ_RJTM01000035.1"/>
</dbReference>
<sequence>QYKMENKFKNKGELIIEQFENIKWKDFPGAPEVKYFDVEGTISSPGPFIARVKMPAGYKAAMHEHSAPFFERNIVISGVMHLGIGAEFDESKGVALGAGAIAVIPPGVKHYSWNDVETVIHVHGEGPWVPPEFLNSHL</sequence>
<reference evidence="1 2" key="1">
    <citation type="submission" date="2018-10" db="EMBL/GenBank/DDBJ databases">
        <title>Sinomicrobium pectinilyticum sp. nov., a pectinase-producing bacterium isolated from alkaline and saline soil, and emended description of the genus Sinomicrobium.</title>
        <authorList>
            <person name="Cheng B."/>
            <person name="Li C."/>
            <person name="Lai Q."/>
            <person name="Du M."/>
            <person name="Shao Z."/>
            <person name="Xu P."/>
            <person name="Yang C."/>
        </authorList>
    </citation>
    <scope>NUCLEOTIDE SEQUENCE [LARGE SCALE GENOMIC DNA]</scope>
    <source>
        <strain evidence="1 2">5DNS001</strain>
    </source>
</reference>
<dbReference type="Gene3D" id="2.60.120.10">
    <property type="entry name" value="Jelly Rolls"/>
    <property type="match status" value="1"/>
</dbReference>
<feature type="non-terminal residue" evidence="1">
    <location>
        <position position="1"/>
    </location>
</feature>
<evidence type="ECO:0000313" key="2">
    <source>
        <dbReference type="Proteomes" id="UP000267469"/>
    </source>
</evidence>
<keyword evidence="2" id="KW-1185">Reference proteome</keyword>
<organism evidence="1 2">
    <name type="scientific">Sinomicrobium pectinilyticum</name>
    <dbReference type="NCBI Taxonomy" id="1084421"/>
    <lineage>
        <taxon>Bacteria</taxon>
        <taxon>Pseudomonadati</taxon>
        <taxon>Bacteroidota</taxon>
        <taxon>Flavobacteriia</taxon>
        <taxon>Flavobacteriales</taxon>
        <taxon>Flavobacteriaceae</taxon>
        <taxon>Sinomicrobium</taxon>
    </lineage>
</organism>
<proteinExistence type="predicted"/>
<evidence type="ECO:0008006" key="3">
    <source>
        <dbReference type="Google" id="ProtNLM"/>
    </source>
</evidence>
<dbReference type="InterPro" id="IPR014710">
    <property type="entry name" value="RmlC-like_jellyroll"/>
</dbReference>
<dbReference type="InterPro" id="IPR011051">
    <property type="entry name" value="RmlC_Cupin_sf"/>
</dbReference>
<gene>
    <name evidence="1" type="ORF">ED312_06855</name>
</gene>
<dbReference type="CDD" id="cd06989">
    <property type="entry name" value="cupin_DRT102"/>
    <property type="match status" value="1"/>
</dbReference>
<accession>A0A3N0EPL7</accession>
<dbReference type="SUPFAM" id="SSF51182">
    <property type="entry name" value="RmlC-like cupins"/>
    <property type="match status" value="1"/>
</dbReference>
<protein>
    <recommendedName>
        <fullName evidence="3">Cupin</fullName>
    </recommendedName>
</protein>
<dbReference type="EMBL" id="RJTM01000035">
    <property type="protein sequence ID" value="RNL89835.1"/>
    <property type="molecule type" value="Genomic_DNA"/>
</dbReference>
<dbReference type="Proteomes" id="UP000267469">
    <property type="component" value="Unassembled WGS sequence"/>
</dbReference>
<evidence type="ECO:0000313" key="1">
    <source>
        <dbReference type="EMBL" id="RNL89835.1"/>
    </source>
</evidence>
<dbReference type="AlphaFoldDB" id="A0A3N0EPL7"/>